<feature type="domain" description="Syntaxin N-terminal" evidence="1">
    <location>
        <begin position="56"/>
        <end position="203"/>
    </location>
</feature>
<dbReference type="Gene3D" id="1.20.58.70">
    <property type="match status" value="1"/>
</dbReference>
<evidence type="ECO:0000259" key="1">
    <source>
        <dbReference type="Pfam" id="PF00804"/>
    </source>
</evidence>
<dbReference type="InterPro" id="IPR006011">
    <property type="entry name" value="Syntaxin_N"/>
</dbReference>
<evidence type="ECO:0000313" key="3">
    <source>
        <dbReference type="Proteomes" id="UP001189429"/>
    </source>
</evidence>
<comment type="caution">
    <text evidence="2">The sequence shown here is derived from an EMBL/GenBank/DDBJ whole genome shotgun (WGS) entry which is preliminary data.</text>
</comment>
<sequence>MGIRADGLLIDHFPRFTEVVKAREASQPAALLAARAGDGKQARPTGAPASAGGGFMREFFGDVAKIQAHIDKGRRIVKGMGGIVEVALLATTREKEAAASACLEREGGEVRALLAESKAALERLKARCEKEEAQHPGGAQGKIRANMQLAMARKHQQLLQEFQKTQIDFKQVLEQRSQREMMLLMPDASEDEVQQLIQDGGTSAQLIMERMAGAHASILDEVRRIRDKHGDILRLEQSIAE</sequence>
<feature type="non-terminal residue" evidence="2">
    <location>
        <position position="241"/>
    </location>
</feature>
<dbReference type="EMBL" id="CAUYUJ010004125">
    <property type="protein sequence ID" value="CAK0808247.1"/>
    <property type="molecule type" value="Genomic_DNA"/>
</dbReference>
<reference evidence="2" key="1">
    <citation type="submission" date="2023-10" db="EMBL/GenBank/DDBJ databases">
        <authorList>
            <person name="Chen Y."/>
            <person name="Shah S."/>
            <person name="Dougan E. K."/>
            <person name="Thang M."/>
            <person name="Chan C."/>
        </authorList>
    </citation>
    <scope>NUCLEOTIDE SEQUENCE [LARGE SCALE GENOMIC DNA]</scope>
</reference>
<accession>A0ABN9QWW1</accession>
<organism evidence="2 3">
    <name type="scientific">Prorocentrum cordatum</name>
    <dbReference type="NCBI Taxonomy" id="2364126"/>
    <lineage>
        <taxon>Eukaryota</taxon>
        <taxon>Sar</taxon>
        <taxon>Alveolata</taxon>
        <taxon>Dinophyceae</taxon>
        <taxon>Prorocentrales</taxon>
        <taxon>Prorocentraceae</taxon>
        <taxon>Prorocentrum</taxon>
    </lineage>
</organism>
<evidence type="ECO:0000313" key="2">
    <source>
        <dbReference type="EMBL" id="CAK0808247.1"/>
    </source>
</evidence>
<name>A0ABN9QWW1_9DINO</name>
<dbReference type="Proteomes" id="UP001189429">
    <property type="component" value="Unassembled WGS sequence"/>
</dbReference>
<dbReference type="Pfam" id="PF00804">
    <property type="entry name" value="Syntaxin"/>
    <property type="match status" value="1"/>
</dbReference>
<keyword evidence="3" id="KW-1185">Reference proteome</keyword>
<proteinExistence type="predicted"/>
<dbReference type="SUPFAM" id="SSF47661">
    <property type="entry name" value="t-snare proteins"/>
    <property type="match status" value="1"/>
</dbReference>
<protein>
    <recommendedName>
        <fullName evidence="1">Syntaxin N-terminal domain-containing protein</fullName>
    </recommendedName>
</protein>
<gene>
    <name evidence="2" type="ORF">PCOR1329_LOCUS13901</name>
</gene>
<dbReference type="InterPro" id="IPR010989">
    <property type="entry name" value="SNARE"/>
</dbReference>